<dbReference type="GO" id="GO:0005886">
    <property type="term" value="C:plasma membrane"/>
    <property type="evidence" value="ECO:0007669"/>
    <property type="project" value="TreeGrafter"/>
</dbReference>
<dbReference type="Gene3D" id="3.30.2090.10">
    <property type="entry name" value="Multidrug efflux transporter AcrB TolC docking domain, DN and DC subdomains"/>
    <property type="match status" value="1"/>
</dbReference>
<protein>
    <submittedName>
        <fullName evidence="1">Efflux RND transporter permease subunit</fullName>
    </submittedName>
</protein>
<dbReference type="InterPro" id="IPR027463">
    <property type="entry name" value="AcrB_DN_DC_subdom"/>
</dbReference>
<sequence length="167" mass="18248">MLNKLFKIIADTAGGILIVVSGTRCEFSVTFAAVFRSKVLISSSSPTTSRSCKSLVAFKGDTVTSTWLGDQEVDIRLILDKNFRALKTLNTTKIYTLDGRHVPLSRLATVENIEAPRLIKHYDGEREVTVTAQISDDSVSPVELSNQLLTQLDGQYARNISINVGGS</sequence>
<evidence type="ECO:0000313" key="1">
    <source>
        <dbReference type="EMBL" id="MBA5761339.1"/>
    </source>
</evidence>
<gene>
    <name evidence="1" type="ORF">H2O73_03195</name>
</gene>
<organism evidence="1 2">
    <name type="scientific">Vibrio marinisediminis</name>
    <dbReference type="NCBI Taxonomy" id="2758441"/>
    <lineage>
        <taxon>Bacteria</taxon>
        <taxon>Pseudomonadati</taxon>
        <taxon>Pseudomonadota</taxon>
        <taxon>Gammaproteobacteria</taxon>
        <taxon>Vibrionales</taxon>
        <taxon>Vibrionaceae</taxon>
        <taxon>Vibrio</taxon>
    </lineage>
</organism>
<proteinExistence type="predicted"/>
<dbReference type="PANTHER" id="PTHR32063">
    <property type="match status" value="1"/>
</dbReference>
<name>A0A7W2FNH7_9VIBR</name>
<evidence type="ECO:0000313" key="2">
    <source>
        <dbReference type="Proteomes" id="UP000571701"/>
    </source>
</evidence>
<dbReference type="InterPro" id="IPR001036">
    <property type="entry name" value="Acrflvin-R"/>
</dbReference>
<reference evidence="1 2" key="1">
    <citation type="submission" date="2020-07" db="EMBL/GenBank/DDBJ databases">
        <title>Vibrio marinisediminis sp. nov., isolated from marine sediment.</title>
        <authorList>
            <person name="Ji X."/>
        </authorList>
    </citation>
    <scope>NUCLEOTIDE SEQUENCE [LARGE SCALE GENOMIC DNA]</scope>
    <source>
        <strain evidence="1 2">404</strain>
    </source>
</reference>
<comment type="caution">
    <text evidence="1">The sequence shown here is derived from an EMBL/GenBank/DDBJ whole genome shotgun (WGS) entry which is preliminary data.</text>
</comment>
<dbReference type="Gene3D" id="3.30.70.1440">
    <property type="entry name" value="Multidrug efflux transporter AcrB pore domain"/>
    <property type="match status" value="1"/>
</dbReference>
<dbReference type="Pfam" id="PF00873">
    <property type="entry name" value="ACR_tran"/>
    <property type="match status" value="1"/>
</dbReference>
<accession>A0A7W2FNH7</accession>
<dbReference type="Proteomes" id="UP000571701">
    <property type="component" value="Unassembled WGS sequence"/>
</dbReference>
<dbReference type="GO" id="GO:0042910">
    <property type="term" value="F:xenobiotic transmembrane transporter activity"/>
    <property type="evidence" value="ECO:0007669"/>
    <property type="project" value="TreeGrafter"/>
</dbReference>
<keyword evidence="2" id="KW-1185">Reference proteome</keyword>
<dbReference type="AlphaFoldDB" id="A0A7W2FNH7"/>
<dbReference type="PANTHER" id="PTHR32063:SF0">
    <property type="entry name" value="SWARMING MOTILITY PROTEIN SWRC"/>
    <property type="match status" value="1"/>
</dbReference>
<dbReference type="SUPFAM" id="SSF82714">
    <property type="entry name" value="Multidrug efflux transporter AcrB TolC docking domain, DN and DC subdomains"/>
    <property type="match status" value="1"/>
</dbReference>
<dbReference type="EMBL" id="JACFYF010000001">
    <property type="protein sequence ID" value="MBA5761339.1"/>
    <property type="molecule type" value="Genomic_DNA"/>
</dbReference>